<evidence type="ECO:0000256" key="3">
    <source>
        <dbReference type="ARBA" id="ARBA00022833"/>
    </source>
</evidence>
<evidence type="ECO:0000313" key="7">
    <source>
        <dbReference type="Proteomes" id="UP000284706"/>
    </source>
</evidence>
<dbReference type="InterPro" id="IPR019787">
    <property type="entry name" value="Znf_PHD-finger"/>
</dbReference>
<protein>
    <recommendedName>
        <fullName evidence="5">Zinc finger PHD-type domain-containing protein</fullName>
    </recommendedName>
</protein>
<proteinExistence type="predicted"/>
<feature type="domain" description="Zinc finger PHD-type" evidence="5">
    <location>
        <begin position="575"/>
        <end position="621"/>
    </location>
</feature>
<feature type="compositionally biased region" description="Basic and acidic residues" evidence="4">
    <location>
        <begin position="140"/>
        <end position="155"/>
    </location>
</feature>
<evidence type="ECO:0000256" key="2">
    <source>
        <dbReference type="ARBA" id="ARBA00022771"/>
    </source>
</evidence>
<feature type="region of interest" description="Disordered" evidence="4">
    <location>
        <begin position="453"/>
        <end position="481"/>
    </location>
</feature>
<dbReference type="InterPro" id="IPR013083">
    <property type="entry name" value="Znf_RING/FYVE/PHD"/>
</dbReference>
<accession>A0A409YEM1</accession>
<dbReference type="SUPFAM" id="SSF57903">
    <property type="entry name" value="FYVE/PHD zinc finger"/>
    <property type="match status" value="1"/>
</dbReference>
<dbReference type="Pfam" id="PF00628">
    <property type="entry name" value="PHD"/>
    <property type="match status" value="1"/>
</dbReference>
<dbReference type="Proteomes" id="UP000284706">
    <property type="component" value="Unassembled WGS sequence"/>
</dbReference>
<dbReference type="InterPro" id="IPR011011">
    <property type="entry name" value="Znf_FYVE_PHD"/>
</dbReference>
<comment type="caution">
    <text evidence="6">The sequence shown here is derived from an EMBL/GenBank/DDBJ whole genome shotgun (WGS) entry which is preliminary data.</text>
</comment>
<dbReference type="SMART" id="SM00249">
    <property type="entry name" value="PHD"/>
    <property type="match status" value="1"/>
</dbReference>
<sequence>MRSFVSFIEERFLFSRAKPSLELWELQSTVDGLCPQLKTAKLILRATTKAFTSDQSRNSASWKLVQLAVKTTASVSKSIEKHGGRIKLSSTISNLGDTLIKIQRLAMEEPSAMFPSDDWNIRQSRLIEELTEILESFEALEHSSDNKDDHRREQATKPVQNGYSYTESSRHPPSNMQDQRNEHTNTESISTGASHFAGAKNVRISGGSFNNILGNYIKTEIIQQERTIEGIVEGSRVLTIEDVSLDHEVFKGQGYRFYSGFSNGKVVAMKVYQGRRARERAMIAAEFSQKIMHPNIPQMIGVSPRNSGLSFLVFDGDYECVADHILEHALRSGLDQSLTFGLRTVVGLSSALDYLNDMDYPLGSVGLDHFVVLSCRGNIVVHFEPEEAAKVSPVSGGKSPETALQIFHSLCQRVFDGAAKTHYENEHVSRTSDEYEVYTEQWNEFLAGYGQSDQRFHSHQDDAEPAEESEPTQPPNYRPELVWHPRRGDHTSLEQIARQFQRSLNEHTRWSKLSLERRQGRTSMRTPHRCLGYGRMEITLTPDIKRSAIVSHETPNPREICSICKEVVQEREVFKCACGKPDDGSRTVKCAICNNYQHRRCALPHLTPGSRVSDFACRRCKLDPRLSPDVARNQFQRAFGKEYLKENGLFERNRAGGYAGFIGPPGTDVSFFEEMLRTVPDHTAPPEVDSDDDEALGLPLPKISTFIIIP</sequence>
<dbReference type="OrthoDB" id="3026831at2759"/>
<keyword evidence="2" id="KW-0863">Zinc-finger</keyword>
<feature type="compositionally biased region" description="Polar residues" evidence="4">
    <location>
        <begin position="157"/>
        <end position="178"/>
    </location>
</feature>
<evidence type="ECO:0000259" key="5">
    <source>
        <dbReference type="SMART" id="SM00249"/>
    </source>
</evidence>
<dbReference type="GO" id="GO:0008270">
    <property type="term" value="F:zinc ion binding"/>
    <property type="evidence" value="ECO:0007669"/>
    <property type="project" value="UniProtKB-KW"/>
</dbReference>
<dbReference type="InterPro" id="IPR001965">
    <property type="entry name" value="Znf_PHD"/>
</dbReference>
<organism evidence="6 7">
    <name type="scientific">Gymnopilus dilepis</name>
    <dbReference type="NCBI Taxonomy" id="231916"/>
    <lineage>
        <taxon>Eukaryota</taxon>
        <taxon>Fungi</taxon>
        <taxon>Dikarya</taxon>
        <taxon>Basidiomycota</taxon>
        <taxon>Agaricomycotina</taxon>
        <taxon>Agaricomycetes</taxon>
        <taxon>Agaricomycetidae</taxon>
        <taxon>Agaricales</taxon>
        <taxon>Agaricineae</taxon>
        <taxon>Hymenogastraceae</taxon>
        <taxon>Gymnopilus</taxon>
    </lineage>
</organism>
<feature type="region of interest" description="Disordered" evidence="4">
    <location>
        <begin position="140"/>
        <end position="188"/>
    </location>
</feature>
<name>A0A409YEM1_9AGAR</name>
<dbReference type="STRING" id="231916.A0A409YEM1"/>
<dbReference type="InterPro" id="IPR011009">
    <property type="entry name" value="Kinase-like_dom_sf"/>
</dbReference>
<gene>
    <name evidence="6" type="ORF">CVT26_015086</name>
</gene>
<keyword evidence="1" id="KW-0479">Metal-binding</keyword>
<reference evidence="6 7" key="1">
    <citation type="journal article" date="2018" name="Evol. Lett.">
        <title>Horizontal gene cluster transfer increased hallucinogenic mushroom diversity.</title>
        <authorList>
            <person name="Reynolds H.T."/>
            <person name="Vijayakumar V."/>
            <person name="Gluck-Thaler E."/>
            <person name="Korotkin H.B."/>
            <person name="Matheny P.B."/>
            <person name="Slot J.C."/>
        </authorList>
    </citation>
    <scope>NUCLEOTIDE SEQUENCE [LARGE SCALE GENOMIC DNA]</scope>
    <source>
        <strain evidence="6 7">SRW20</strain>
    </source>
</reference>
<evidence type="ECO:0000256" key="1">
    <source>
        <dbReference type="ARBA" id="ARBA00022723"/>
    </source>
</evidence>
<evidence type="ECO:0000256" key="4">
    <source>
        <dbReference type="SAM" id="MobiDB-lite"/>
    </source>
</evidence>
<dbReference type="Gene3D" id="3.30.40.10">
    <property type="entry name" value="Zinc/RING finger domain, C3HC4 (zinc finger)"/>
    <property type="match status" value="1"/>
</dbReference>
<dbReference type="AlphaFoldDB" id="A0A409YEM1"/>
<keyword evidence="3" id="KW-0862">Zinc</keyword>
<dbReference type="InParanoid" id="A0A409YEM1"/>
<evidence type="ECO:0000313" key="6">
    <source>
        <dbReference type="EMBL" id="PPR01453.1"/>
    </source>
</evidence>
<dbReference type="SUPFAM" id="SSF56112">
    <property type="entry name" value="Protein kinase-like (PK-like)"/>
    <property type="match status" value="1"/>
</dbReference>
<dbReference type="EMBL" id="NHYE01000939">
    <property type="protein sequence ID" value="PPR01453.1"/>
    <property type="molecule type" value="Genomic_DNA"/>
</dbReference>
<keyword evidence="7" id="KW-1185">Reference proteome</keyword>